<keyword evidence="4" id="KW-1185">Reference proteome</keyword>
<feature type="domain" description="Glycosyl transferase family 1" evidence="1">
    <location>
        <begin position="192"/>
        <end position="346"/>
    </location>
</feature>
<gene>
    <name evidence="3" type="ORF">ATC1_13814</name>
</gene>
<protein>
    <submittedName>
        <fullName evidence="3">Glycosyltransferase</fullName>
    </submittedName>
</protein>
<evidence type="ECO:0000313" key="3">
    <source>
        <dbReference type="EMBL" id="GAP40833.1"/>
    </source>
</evidence>
<proteinExistence type="predicted"/>
<dbReference type="STRING" id="1678840.ATC1_13814"/>
<dbReference type="AlphaFoldDB" id="A0A0S7BTI3"/>
<dbReference type="PANTHER" id="PTHR45947:SF3">
    <property type="entry name" value="SULFOQUINOVOSYL TRANSFERASE SQD2"/>
    <property type="match status" value="1"/>
</dbReference>
<evidence type="ECO:0000259" key="1">
    <source>
        <dbReference type="Pfam" id="PF00534"/>
    </source>
</evidence>
<dbReference type="Proteomes" id="UP000053370">
    <property type="component" value="Unassembled WGS sequence"/>
</dbReference>
<dbReference type="InterPro" id="IPR050194">
    <property type="entry name" value="Glycosyltransferase_grp1"/>
</dbReference>
<keyword evidence="3" id="KW-0808">Transferase</keyword>
<dbReference type="OrthoDB" id="9811902at2"/>
<sequence>MKILVALTYYTPYVSGLTIYADRIARAWVKEGHEVVVLTSQHTPDLPKEEVIEGVRVIRSPILFRISKGSIMPVFWMKAIHLVKWADVVNLHLPQFDAAWVAWLGKITKTFTILTYHCDLVMPGGFVNRIANKAILWMNDLAGRFSDRIIAYTEDYAKHSFFLPKFAEKISIIQPPVELPEIDPSEIAEFLNRVNSEGKHPIIGMACRFAADKGVEILLEALPEIIRIYPNCCVFFAGPYEDVLGEKAYYLRLKPILQNYIDSGHWKFLGSLSPWEMTKFYQIIDLLTMPSLNRTDAFGLVQIEAMMNGKPVVASNLPGIRIPVQRHGMGEIVPIGDSQKLADAIIHQIGLHQAYQEKTAAIRTFYAPSFIAAEYDRIFKAHGIK</sequence>
<name>A0A0S7BTI3_9CHLR</name>
<evidence type="ECO:0000313" key="4">
    <source>
        <dbReference type="Proteomes" id="UP000053370"/>
    </source>
</evidence>
<dbReference type="SUPFAM" id="SSF53756">
    <property type="entry name" value="UDP-Glycosyltransferase/glycogen phosphorylase"/>
    <property type="match status" value="1"/>
</dbReference>
<dbReference type="PANTHER" id="PTHR45947">
    <property type="entry name" value="SULFOQUINOVOSYL TRANSFERASE SQD2"/>
    <property type="match status" value="1"/>
</dbReference>
<organism evidence="3">
    <name type="scientific">Flexilinea flocculi</name>
    <dbReference type="NCBI Taxonomy" id="1678840"/>
    <lineage>
        <taxon>Bacteria</taxon>
        <taxon>Bacillati</taxon>
        <taxon>Chloroflexota</taxon>
        <taxon>Anaerolineae</taxon>
        <taxon>Anaerolineales</taxon>
        <taxon>Anaerolineaceae</taxon>
        <taxon>Flexilinea</taxon>
    </lineage>
</organism>
<dbReference type="CDD" id="cd03801">
    <property type="entry name" value="GT4_PimA-like"/>
    <property type="match status" value="1"/>
</dbReference>
<dbReference type="Gene3D" id="3.40.50.2000">
    <property type="entry name" value="Glycogen Phosphorylase B"/>
    <property type="match status" value="2"/>
</dbReference>
<feature type="domain" description="Glycosyltransferase subfamily 4-like N-terminal" evidence="2">
    <location>
        <begin position="16"/>
        <end position="159"/>
    </location>
</feature>
<dbReference type="InterPro" id="IPR028098">
    <property type="entry name" value="Glyco_trans_4-like_N"/>
</dbReference>
<dbReference type="RefSeq" id="WP_062280823.1">
    <property type="nucleotide sequence ID" value="NZ_DF968181.1"/>
</dbReference>
<dbReference type="EMBL" id="DF968181">
    <property type="protein sequence ID" value="GAP40833.1"/>
    <property type="molecule type" value="Genomic_DNA"/>
</dbReference>
<accession>A0A0S7BTI3</accession>
<dbReference type="InterPro" id="IPR001296">
    <property type="entry name" value="Glyco_trans_1"/>
</dbReference>
<dbReference type="Pfam" id="PF13579">
    <property type="entry name" value="Glyco_trans_4_4"/>
    <property type="match status" value="1"/>
</dbReference>
<reference evidence="3" key="1">
    <citation type="journal article" date="2015" name="Genome Announc.">
        <title>Draft Genome Sequence of Anaerolineae Strain TC1, a Novel Isolate from a Methanogenic Wastewater Treatment System.</title>
        <authorList>
            <person name="Matsuura N."/>
            <person name="Tourlousse D.M."/>
            <person name="Sun L."/>
            <person name="Toyonaga M."/>
            <person name="Kuroda K."/>
            <person name="Ohashi A."/>
            <person name="Cruz R."/>
            <person name="Yamaguchi T."/>
            <person name="Sekiguchi Y."/>
        </authorList>
    </citation>
    <scope>NUCLEOTIDE SEQUENCE [LARGE SCALE GENOMIC DNA]</scope>
    <source>
        <strain evidence="3">TC1</strain>
    </source>
</reference>
<evidence type="ECO:0000259" key="2">
    <source>
        <dbReference type="Pfam" id="PF13579"/>
    </source>
</evidence>
<dbReference type="GO" id="GO:0016757">
    <property type="term" value="F:glycosyltransferase activity"/>
    <property type="evidence" value="ECO:0007669"/>
    <property type="project" value="InterPro"/>
</dbReference>
<dbReference type="Pfam" id="PF00534">
    <property type="entry name" value="Glycos_transf_1"/>
    <property type="match status" value="1"/>
</dbReference>